<feature type="signal peptide" evidence="3">
    <location>
        <begin position="1"/>
        <end position="22"/>
    </location>
</feature>
<dbReference type="PANTHER" id="PTHR31614:SF5">
    <property type="entry name" value="ALLERGEN-LIKE PROTEIN BRSN20"/>
    <property type="match status" value="1"/>
</dbReference>
<dbReference type="PANTHER" id="PTHR31614">
    <property type="entry name" value="PROTEIN DOWNSTREAM OF FLC-RELATED"/>
    <property type="match status" value="1"/>
</dbReference>
<dbReference type="Pfam" id="PF01190">
    <property type="entry name" value="Pollen_Ole_e_1"/>
    <property type="match status" value="1"/>
</dbReference>
<dbReference type="AlphaFoldDB" id="A0AAP0EHF7"/>
<dbReference type="EMBL" id="JBBNAF010000012">
    <property type="protein sequence ID" value="KAK9093364.1"/>
    <property type="molecule type" value="Genomic_DNA"/>
</dbReference>
<dbReference type="Proteomes" id="UP001420932">
    <property type="component" value="Unassembled WGS sequence"/>
</dbReference>
<evidence type="ECO:0000256" key="3">
    <source>
        <dbReference type="SAM" id="SignalP"/>
    </source>
</evidence>
<comment type="similarity">
    <text evidence="1">Belongs to the Ole e I family.</text>
</comment>
<reference evidence="4 5" key="1">
    <citation type="submission" date="2024-01" db="EMBL/GenBank/DDBJ databases">
        <title>Genome assemblies of Stephania.</title>
        <authorList>
            <person name="Yang L."/>
        </authorList>
    </citation>
    <scope>NUCLEOTIDE SEQUENCE [LARGE SCALE GENOMIC DNA]</scope>
    <source>
        <strain evidence="4">YNDBR</strain>
        <tissue evidence="4">Leaf</tissue>
    </source>
</reference>
<sequence>MARVVLISFVALICVLPALVSASRPVRRPFVVHGKVVCDTCCAGFETTATTPVKDAIVRLECKNRDTLEVVYSDVTNTKRDGAYDFTVMEDHEDQLCQTMLVSSGQKDCSKILAGREKANVIVTNNNGIISSDRFANNLVFVRNQPMSGCAEVLLQYKLDDEDA</sequence>
<keyword evidence="3" id="KW-0732">Signal</keyword>
<organism evidence="4 5">
    <name type="scientific">Stephania yunnanensis</name>
    <dbReference type="NCBI Taxonomy" id="152371"/>
    <lineage>
        <taxon>Eukaryota</taxon>
        <taxon>Viridiplantae</taxon>
        <taxon>Streptophyta</taxon>
        <taxon>Embryophyta</taxon>
        <taxon>Tracheophyta</taxon>
        <taxon>Spermatophyta</taxon>
        <taxon>Magnoliopsida</taxon>
        <taxon>Ranunculales</taxon>
        <taxon>Menispermaceae</taxon>
        <taxon>Menispermoideae</taxon>
        <taxon>Cissampelideae</taxon>
        <taxon>Stephania</taxon>
    </lineage>
</organism>
<proteinExistence type="inferred from homology"/>
<evidence type="ECO:0000256" key="2">
    <source>
        <dbReference type="ARBA" id="ARBA00023157"/>
    </source>
</evidence>
<accession>A0AAP0EHF7</accession>
<evidence type="ECO:0000256" key="1">
    <source>
        <dbReference type="ARBA" id="ARBA00010049"/>
    </source>
</evidence>
<keyword evidence="2" id="KW-1015">Disulfide bond</keyword>
<protein>
    <submittedName>
        <fullName evidence="4">Uncharacterized protein</fullName>
    </submittedName>
</protein>
<evidence type="ECO:0000313" key="5">
    <source>
        <dbReference type="Proteomes" id="UP001420932"/>
    </source>
</evidence>
<keyword evidence="5" id="KW-1185">Reference proteome</keyword>
<dbReference type="InterPro" id="IPR006041">
    <property type="entry name" value="Pollen_Ole_e1_allergen"/>
</dbReference>
<gene>
    <name evidence="4" type="ORF">Syun_028275</name>
</gene>
<name>A0AAP0EHF7_9MAGN</name>
<comment type="caution">
    <text evidence="4">The sequence shown here is derived from an EMBL/GenBank/DDBJ whole genome shotgun (WGS) entry which is preliminary data.</text>
</comment>
<feature type="chain" id="PRO_5042933298" evidence="3">
    <location>
        <begin position="23"/>
        <end position="164"/>
    </location>
</feature>
<evidence type="ECO:0000313" key="4">
    <source>
        <dbReference type="EMBL" id="KAK9093364.1"/>
    </source>
</evidence>